<proteinExistence type="predicted"/>
<comment type="caution">
    <text evidence="1">The sequence shown here is derived from an EMBL/GenBank/DDBJ whole genome shotgun (WGS) entry which is preliminary data.</text>
</comment>
<keyword evidence="2" id="KW-1185">Reference proteome</keyword>
<evidence type="ECO:0000313" key="2">
    <source>
        <dbReference type="Proteomes" id="UP001107558"/>
    </source>
</evidence>
<accession>A0A9J6C6B9</accession>
<evidence type="ECO:0008006" key="3">
    <source>
        <dbReference type="Google" id="ProtNLM"/>
    </source>
</evidence>
<dbReference type="EMBL" id="JADBJN010000002">
    <property type="protein sequence ID" value="KAG5677716.1"/>
    <property type="molecule type" value="Genomic_DNA"/>
</dbReference>
<reference evidence="1" key="1">
    <citation type="submission" date="2021-03" db="EMBL/GenBank/DDBJ databases">
        <title>Chromosome level genome of the anhydrobiotic midge Polypedilum vanderplanki.</title>
        <authorList>
            <person name="Yoshida Y."/>
            <person name="Kikawada T."/>
            <person name="Gusev O."/>
        </authorList>
    </citation>
    <scope>NUCLEOTIDE SEQUENCE</scope>
    <source>
        <strain evidence="1">NIAS01</strain>
        <tissue evidence="1">Whole body or cell culture</tissue>
    </source>
</reference>
<gene>
    <name evidence="1" type="ORF">PVAND_007448</name>
</gene>
<dbReference type="Proteomes" id="UP001107558">
    <property type="component" value="Chromosome 2"/>
</dbReference>
<dbReference type="OrthoDB" id="2152335at2759"/>
<evidence type="ECO:0000313" key="1">
    <source>
        <dbReference type="EMBL" id="KAG5677716.1"/>
    </source>
</evidence>
<sequence>MSRSVEMLTAGYPPPLITQLHNKRVIKKKSLQKQRLLKSYRFHEQIKEPQTTVIIKEEDIPEEEIESIATYEYVKEKTKPSVEEIPDDVKISEVISEEKAPEKSVKKRTFTKKIGKKQEITEIVTVEESNKEPQTTVTVSEITLDTDTTQDTQDLPYPIKPRVLETQQGEIDIKITEHITETSEQNKKIHKRIIKKKIGKKQEITEIVTIHEENKEPQTTVTTTVTIKEEDIPVEELQAIETDQFEKLKTKKTIEEIPSDVKISEIVYEESTPDKSIKKRVIKKKVDHCHYQEEDIPVEELQAIETDQFEKLKTKKTIEEIPSDVKISEIVTEESTPDKSIKKRVIKKKVGKKQEITEIVTVEESNKEPQTTVTIKEEDIPVEELQAIETDQFEKLKTKKTIERNTFRFGKKQEITEIVTVEESNKEPQTTVTIKEEDIPVEELQAIETDQFEKLKTKKTIEEIPSDVKISEIVTEEFTPDKSIKKRVIKKKVGKKQEITEIVTLQAIETDQFEKLKTKKTIEEIPSDVKISEIVTEESTPDKSIKKRVIKKKVGKKQEITEIVTVEESNKEPQTTVTIKEEDIPVEELQAIETDQFEKLKTKKTIEEIPSDVKISEIVTEESTPDKSIKKRVIKKKVAKNKRLLKLLQLRNQNKEPQTTVTIKEEDIPVEELQAIETDQFEKLKTKKTIEEIPSDVKISEIVTEESTPDKSIKKRVIKKKVGKKQEITEIVTVEESNKEPQTTVTIKEEDIPVEELQAIETDQFEKLKTKKTIEEYLQMSRSVKLSLKESTPDKSIKKRVIKKKVGKKQEITEIVTVEESNKEPQTTVTIKEEDIPVEELQAIETDQFEKLKTKKTIEEIPSDVKISEIVMKNPLLINRLRNLRNQIKNLRPLSLSRRRDIPVEELQAIETDQFEKLKTKKTIEEIPSDVKISEIVTEESTPDKSIKKRVIKKKVGKKQEITEIVTVEESNKEPQTTVTIKEEDIPVEELQAIETDQFEKLKTKKTIEEIPSDVKISEIVTEESTPDKSIKKRVIKKKVGKKQEITEIVTVEESNKEPQTTVTIKEEDIPVEELQAIETDQFEKLKTKKTIEEIPSDKVGKKQEITEIVTVEESNKEPQTTVTIKEEDIPVEELQAIETDQFEKLKIRKLLKKYLQMSRSVKLLQRIEESNKEPQTTVTIKEEDIPVEELQAIETDQFEKLKTKKTIEEIPSDVKISEIVQRIEESIKEPQTTVTIKEEDIPVEELQAIETDQFEKLKTKKTIEENTFRCQDQ</sequence>
<protein>
    <recommendedName>
        <fullName evidence="3">Titin-like</fullName>
    </recommendedName>
</protein>
<organism evidence="1 2">
    <name type="scientific">Polypedilum vanderplanki</name>
    <name type="common">Sleeping chironomid midge</name>
    <dbReference type="NCBI Taxonomy" id="319348"/>
    <lineage>
        <taxon>Eukaryota</taxon>
        <taxon>Metazoa</taxon>
        <taxon>Ecdysozoa</taxon>
        <taxon>Arthropoda</taxon>
        <taxon>Hexapoda</taxon>
        <taxon>Insecta</taxon>
        <taxon>Pterygota</taxon>
        <taxon>Neoptera</taxon>
        <taxon>Endopterygota</taxon>
        <taxon>Diptera</taxon>
        <taxon>Nematocera</taxon>
        <taxon>Chironomoidea</taxon>
        <taxon>Chironomidae</taxon>
        <taxon>Chironominae</taxon>
        <taxon>Polypedilum</taxon>
        <taxon>Polypedilum</taxon>
    </lineage>
</organism>
<dbReference type="AlphaFoldDB" id="A0A9J6C6B9"/>
<name>A0A9J6C6B9_POLVA</name>